<evidence type="ECO:0000313" key="1">
    <source>
        <dbReference type="EMBL" id="KII84932.1"/>
    </source>
</evidence>
<keyword evidence="2" id="KW-1185">Reference proteome</keyword>
<dbReference type="HOGENOM" id="CLU_2574869_0_0_1"/>
<reference evidence="1 2" key="1">
    <citation type="submission" date="2014-06" db="EMBL/GenBank/DDBJ databases">
        <title>Evolutionary Origins and Diversification of the Mycorrhizal Mutualists.</title>
        <authorList>
            <consortium name="DOE Joint Genome Institute"/>
            <consortium name="Mycorrhizal Genomics Consortium"/>
            <person name="Kohler A."/>
            <person name="Kuo A."/>
            <person name="Nagy L.G."/>
            <person name="Floudas D."/>
            <person name="Copeland A."/>
            <person name="Barry K.W."/>
            <person name="Cichocki N."/>
            <person name="Veneault-Fourrey C."/>
            <person name="LaButti K."/>
            <person name="Lindquist E.A."/>
            <person name="Lipzen A."/>
            <person name="Lundell T."/>
            <person name="Morin E."/>
            <person name="Murat C."/>
            <person name="Riley R."/>
            <person name="Ohm R."/>
            <person name="Sun H."/>
            <person name="Tunlid A."/>
            <person name="Henrissat B."/>
            <person name="Grigoriev I.V."/>
            <person name="Hibbett D.S."/>
            <person name="Martin F."/>
        </authorList>
    </citation>
    <scope>NUCLEOTIDE SEQUENCE [LARGE SCALE GENOMIC DNA]</scope>
    <source>
        <strain evidence="1 2">FD-325 SS-3</strain>
    </source>
</reference>
<accession>A0A0C9SRQ6</accession>
<protein>
    <submittedName>
        <fullName evidence="1">Unplaced genomic scaffold PLICRscaffold_16, whole genome shotgun sequence</fullName>
    </submittedName>
</protein>
<sequence length="81" mass="9274">MWLPRGTHYLSEGRFRAPLVLPRDPRSRQRPGSMQLAVWSRAPNTYDHLAIGSRRFLSIILGADFIVDQSLAISLLLWTAR</sequence>
<gene>
    <name evidence="1" type="ORF">PLICRDRAFT_45778</name>
</gene>
<evidence type="ECO:0000313" key="2">
    <source>
        <dbReference type="Proteomes" id="UP000053263"/>
    </source>
</evidence>
<name>A0A0C9SRQ6_PLICR</name>
<dbReference type="EMBL" id="KN832569">
    <property type="protein sequence ID" value="KII84932.1"/>
    <property type="molecule type" value="Genomic_DNA"/>
</dbReference>
<organism evidence="1 2">
    <name type="scientific">Plicaturopsis crispa FD-325 SS-3</name>
    <dbReference type="NCBI Taxonomy" id="944288"/>
    <lineage>
        <taxon>Eukaryota</taxon>
        <taxon>Fungi</taxon>
        <taxon>Dikarya</taxon>
        <taxon>Basidiomycota</taxon>
        <taxon>Agaricomycotina</taxon>
        <taxon>Agaricomycetes</taxon>
        <taxon>Agaricomycetidae</taxon>
        <taxon>Amylocorticiales</taxon>
        <taxon>Amylocorticiaceae</taxon>
        <taxon>Plicatura</taxon>
        <taxon>Plicaturopsis crispa</taxon>
    </lineage>
</organism>
<dbReference type="Proteomes" id="UP000053263">
    <property type="component" value="Unassembled WGS sequence"/>
</dbReference>
<proteinExistence type="predicted"/>
<dbReference type="AlphaFoldDB" id="A0A0C9SRQ6"/>